<dbReference type="PROSITE" id="PS50405">
    <property type="entry name" value="GST_CTER"/>
    <property type="match status" value="1"/>
</dbReference>
<feature type="domain" description="GST N-terminal" evidence="1">
    <location>
        <begin position="25"/>
        <end position="104"/>
    </location>
</feature>
<protein>
    <recommendedName>
        <fullName evidence="5">Glutathione transferase family protein</fullName>
    </recommendedName>
</protein>
<dbReference type="Pfam" id="PF16865">
    <property type="entry name" value="GST_C_5"/>
    <property type="match status" value="1"/>
</dbReference>
<dbReference type="AlphaFoldDB" id="A0A1V9Z0M1"/>
<evidence type="ECO:0008006" key="5">
    <source>
        <dbReference type="Google" id="ProtNLM"/>
    </source>
</evidence>
<dbReference type="Proteomes" id="UP000243579">
    <property type="component" value="Unassembled WGS sequence"/>
</dbReference>
<dbReference type="GO" id="GO:0005737">
    <property type="term" value="C:cytoplasm"/>
    <property type="evidence" value="ECO:0007669"/>
    <property type="project" value="TreeGrafter"/>
</dbReference>
<dbReference type="InterPro" id="IPR050983">
    <property type="entry name" value="GST_Omega/HSP26"/>
</dbReference>
<name>A0A1V9Z0M1_ACHHY</name>
<dbReference type="CDD" id="cd00570">
    <property type="entry name" value="GST_N_family"/>
    <property type="match status" value="1"/>
</dbReference>
<dbReference type="SUPFAM" id="SSF52833">
    <property type="entry name" value="Thioredoxin-like"/>
    <property type="match status" value="1"/>
</dbReference>
<dbReference type="PANTHER" id="PTHR43968">
    <property type="match status" value="1"/>
</dbReference>
<dbReference type="EMBL" id="JNBR01000539">
    <property type="protein sequence ID" value="OQR91350.1"/>
    <property type="molecule type" value="Genomic_DNA"/>
</dbReference>
<dbReference type="InterPro" id="IPR036282">
    <property type="entry name" value="Glutathione-S-Trfase_C_sf"/>
</dbReference>
<dbReference type="SFLD" id="SFLDS00019">
    <property type="entry name" value="Glutathione_Transferase_(cytos"/>
    <property type="match status" value="1"/>
</dbReference>
<evidence type="ECO:0000313" key="3">
    <source>
        <dbReference type="EMBL" id="OQR91350.1"/>
    </source>
</evidence>
<reference evidence="3 4" key="1">
    <citation type="journal article" date="2014" name="Genome Biol. Evol.">
        <title>The secreted proteins of Achlya hypogyna and Thraustotheca clavata identify the ancestral oomycete secretome and reveal gene acquisitions by horizontal gene transfer.</title>
        <authorList>
            <person name="Misner I."/>
            <person name="Blouin N."/>
            <person name="Leonard G."/>
            <person name="Richards T.A."/>
            <person name="Lane C.E."/>
        </authorList>
    </citation>
    <scope>NUCLEOTIDE SEQUENCE [LARGE SCALE GENOMIC DNA]</scope>
    <source>
        <strain evidence="3 4">ATCC 48635</strain>
    </source>
</reference>
<dbReference type="Gene3D" id="3.40.30.10">
    <property type="entry name" value="Glutaredoxin"/>
    <property type="match status" value="1"/>
</dbReference>
<dbReference type="SUPFAM" id="SSF47616">
    <property type="entry name" value="GST C-terminal domain-like"/>
    <property type="match status" value="1"/>
</dbReference>
<dbReference type="STRING" id="1202772.A0A1V9Z0M1"/>
<dbReference type="InterPro" id="IPR010987">
    <property type="entry name" value="Glutathione-S-Trfase_C-like"/>
</dbReference>
<feature type="domain" description="GST C-terminal" evidence="2">
    <location>
        <begin position="106"/>
        <end position="239"/>
    </location>
</feature>
<dbReference type="Gene3D" id="1.20.1050.10">
    <property type="match status" value="1"/>
</dbReference>
<comment type="caution">
    <text evidence="3">The sequence shown here is derived from an EMBL/GenBank/DDBJ whole genome shotgun (WGS) entry which is preliminary data.</text>
</comment>
<evidence type="ECO:0000259" key="2">
    <source>
        <dbReference type="PROSITE" id="PS50405"/>
    </source>
</evidence>
<keyword evidence="4" id="KW-1185">Reference proteome</keyword>
<accession>A0A1V9Z0M1</accession>
<evidence type="ECO:0000313" key="4">
    <source>
        <dbReference type="Proteomes" id="UP000243579"/>
    </source>
</evidence>
<dbReference type="InterPro" id="IPR040079">
    <property type="entry name" value="Glutathione_S-Trfase"/>
</dbReference>
<dbReference type="InterPro" id="IPR004045">
    <property type="entry name" value="Glutathione_S-Trfase_N"/>
</dbReference>
<dbReference type="InterPro" id="IPR036249">
    <property type="entry name" value="Thioredoxin-like_sf"/>
</dbReference>
<proteinExistence type="predicted"/>
<dbReference type="InterPro" id="IPR041695">
    <property type="entry name" value="GST_C_5"/>
</dbReference>
<gene>
    <name evidence="3" type="ORF">ACHHYP_04754</name>
</gene>
<dbReference type="SFLD" id="SFLDG00358">
    <property type="entry name" value="Main_(cytGST)"/>
    <property type="match status" value="1"/>
</dbReference>
<evidence type="ECO:0000259" key="1">
    <source>
        <dbReference type="PROSITE" id="PS50404"/>
    </source>
</evidence>
<organism evidence="3 4">
    <name type="scientific">Achlya hypogyna</name>
    <name type="common">Oomycete</name>
    <name type="synonym">Protoachlya hypogyna</name>
    <dbReference type="NCBI Taxonomy" id="1202772"/>
    <lineage>
        <taxon>Eukaryota</taxon>
        <taxon>Sar</taxon>
        <taxon>Stramenopiles</taxon>
        <taxon>Oomycota</taxon>
        <taxon>Saprolegniomycetes</taxon>
        <taxon>Saprolegniales</taxon>
        <taxon>Achlyaceae</taxon>
        <taxon>Achlya</taxon>
    </lineage>
</organism>
<sequence>MTTFEITDFSALSDAQLASFKTQDGKVHLFNNLICPFGHRALWAALEAKAPFHMIDVSLAAMPEKYVSDFNRYHTVPFLLDNGNAVYESAIIAQFLDAKYNGGALHFRDHPEHAALAQLAAAKFEIGPFYGLLRNQDPAKKEEFEANIRDTLEELERIYREHAADFRAKGPFLLGDRLSSAEINIIPFFFRFKIILAHYRQFDLLKGFPLLSAALEAAEARPAFKASVKEPEFFINAYAKYANP</sequence>
<dbReference type="OrthoDB" id="72793at2759"/>
<dbReference type="PROSITE" id="PS50404">
    <property type="entry name" value="GST_NTER"/>
    <property type="match status" value="1"/>
</dbReference>
<dbReference type="PANTHER" id="PTHR43968:SF6">
    <property type="entry name" value="GLUTATHIONE S-TRANSFERASE OMEGA"/>
    <property type="match status" value="1"/>
</dbReference>
<dbReference type="Pfam" id="PF13409">
    <property type="entry name" value="GST_N_2"/>
    <property type="match status" value="1"/>
</dbReference>